<accession>A0A399EG89</accession>
<organism evidence="1 2">
    <name type="scientific">Meiothermus luteus</name>
    <dbReference type="NCBI Taxonomy" id="2026184"/>
    <lineage>
        <taxon>Bacteria</taxon>
        <taxon>Thermotogati</taxon>
        <taxon>Deinococcota</taxon>
        <taxon>Deinococci</taxon>
        <taxon>Thermales</taxon>
        <taxon>Thermaceae</taxon>
        <taxon>Meiothermus</taxon>
    </lineage>
</organism>
<sequence length="177" mass="19945">MTRYPHLPPAVLRLLEAGPWEGTPTSLYSDLEAHRVEPWPANPVSLSLWLKHHALEHGIQVDFHHTGERRVLRLARVANGLKGASEPKHSATIPPHTDAFWSFPTWPALLEALPALLEAGESYYTLAFDLGVSRISRTVPASWLPLVLREWAAQYPQPREVRIYRGEVEVSTVWPLG</sequence>
<comment type="caution">
    <text evidence="1">The sequence shown here is derived from an EMBL/GenBank/DDBJ whole genome shotgun (WGS) entry which is preliminary data.</text>
</comment>
<evidence type="ECO:0000313" key="1">
    <source>
        <dbReference type="EMBL" id="RIH81301.1"/>
    </source>
</evidence>
<proteinExistence type="predicted"/>
<dbReference type="RefSeq" id="WP_119361303.1">
    <property type="nucleotide sequence ID" value="NZ_QWKZ01000175.1"/>
</dbReference>
<name>A0A399EG89_9DEIN</name>
<keyword evidence="2" id="KW-1185">Reference proteome</keyword>
<evidence type="ECO:0000313" key="2">
    <source>
        <dbReference type="Proteomes" id="UP000265800"/>
    </source>
</evidence>
<dbReference type="Proteomes" id="UP000265800">
    <property type="component" value="Unassembled WGS sequence"/>
</dbReference>
<dbReference type="AlphaFoldDB" id="A0A399EG89"/>
<dbReference type="EMBL" id="QWKZ01000175">
    <property type="protein sequence ID" value="RIH81301.1"/>
    <property type="molecule type" value="Genomic_DNA"/>
</dbReference>
<reference evidence="1 2" key="1">
    <citation type="submission" date="2018-08" db="EMBL/GenBank/DDBJ databases">
        <title>Meiothermus luteus KCTC 52599 genome sequencing project.</title>
        <authorList>
            <person name="Da Costa M.S."/>
            <person name="Albuquerque L."/>
            <person name="Raposo P."/>
            <person name="Froufe H.J.C."/>
            <person name="Barroso C.S."/>
            <person name="Egas C."/>
        </authorList>
    </citation>
    <scope>NUCLEOTIDE SEQUENCE [LARGE SCALE GENOMIC DNA]</scope>
    <source>
        <strain evidence="1 2">KCTC 52599</strain>
    </source>
</reference>
<protein>
    <submittedName>
        <fullName evidence="1">Uncharacterized protein</fullName>
    </submittedName>
</protein>
<gene>
    <name evidence="1" type="ORF">Mlute_02842</name>
</gene>
<dbReference type="OrthoDB" id="25454at2"/>